<reference evidence="9" key="1">
    <citation type="submission" date="2019-06" db="EMBL/GenBank/DDBJ databases">
        <authorList>
            <person name="Zheng W."/>
        </authorList>
    </citation>
    <scope>NUCLEOTIDE SEQUENCE</scope>
    <source>
        <strain evidence="9">QDHG01</strain>
    </source>
</reference>
<comment type="caution">
    <text evidence="9">The sequence shown here is derived from an EMBL/GenBank/DDBJ whole genome shotgun (WGS) entry which is preliminary data.</text>
</comment>
<dbReference type="FunFam" id="2.40.30.10:FF:000005">
    <property type="entry name" value="Elongation factor 1-alpha"/>
    <property type="match status" value="1"/>
</dbReference>
<dbReference type="Pfam" id="PF22594">
    <property type="entry name" value="GTP-eEF1A_C"/>
    <property type="match status" value="1"/>
</dbReference>
<gene>
    <name evidence="9" type="ORF">FGO68_gene4910</name>
</gene>
<dbReference type="Proteomes" id="UP000785679">
    <property type="component" value="Unassembled WGS sequence"/>
</dbReference>
<evidence type="ECO:0000256" key="4">
    <source>
        <dbReference type="ARBA" id="ARBA00022741"/>
    </source>
</evidence>
<dbReference type="PROSITE" id="PS51722">
    <property type="entry name" value="G_TR_2"/>
    <property type="match status" value="1"/>
</dbReference>
<keyword evidence="5" id="KW-0251">Elongation factor</keyword>
<dbReference type="GO" id="GO:0005525">
    <property type="term" value="F:GTP binding"/>
    <property type="evidence" value="ECO:0007669"/>
    <property type="project" value="UniProtKB-KW"/>
</dbReference>
<comment type="similarity">
    <text evidence="2">Belongs to the TRAFAC class translation factor GTPase superfamily. Classic translation factor GTPase family. EF-Tu/EF-1A subfamily.</text>
</comment>
<evidence type="ECO:0000256" key="6">
    <source>
        <dbReference type="ARBA" id="ARBA00022917"/>
    </source>
</evidence>
<dbReference type="AlphaFoldDB" id="A0A8J8NXX5"/>
<dbReference type="PANTHER" id="PTHR23115">
    <property type="entry name" value="TRANSLATION FACTOR"/>
    <property type="match status" value="1"/>
</dbReference>
<dbReference type="InterPro" id="IPR027417">
    <property type="entry name" value="P-loop_NTPase"/>
</dbReference>
<keyword evidence="3" id="KW-0963">Cytoplasm</keyword>
<protein>
    <recommendedName>
        <fullName evidence="8">Tr-type G domain-containing protein</fullName>
    </recommendedName>
</protein>
<dbReference type="SUPFAM" id="SSF52540">
    <property type="entry name" value="P-loop containing nucleoside triphosphate hydrolases"/>
    <property type="match status" value="1"/>
</dbReference>
<dbReference type="Gene3D" id="2.40.30.10">
    <property type="entry name" value="Translation factors"/>
    <property type="match status" value="2"/>
</dbReference>
<evidence type="ECO:0000313" key="10">
    <source>
        <dbReference type="Proteomes" id="UP000785679"/>
    </source>
</evidence>
<dbReference type="Pfam" id="PF00009">
    <property type="entry name" value="GTP_EFTU"/>
    <property type="match status" value="1"/>
</dbReference>
<comment type="subcellular location">
    <subcellularLocation>
        <location evidence="1">Cytoplasm</location>
    </subcellularLocation>
</comment>
<organism evidence="9 10">
    <name type="scientific">Halteria grandinella</name>
    <dbReference type="NCBI Taxonomy" id="5974"/>
    <lineage>
        <taxon>Eukaryota</taxon>
        <taxon>Sar</taxon>
        <taxon>Alveolata</taxon>
        <taxon>Ciliophora</taxon>
        <taxon>Intramacronucleata</taxon>
        <taxon>Spirotrichea</taxon>
        <taxon>Stichotrichia</taxon>
        <taxon>Sporadotrichida</taxon>
        <taxon>Halteriidae</taxon>
        <taxon>Halteria</taxon>
    </lineage>
</organism>
<dbReference type="InterPro" id="IPR000795">
    <property type="entry name" value="T_Tr_GTP-bd_dom"/>
</dbReference>
<dbReference type="OrthoDB" id="291946at2759"/>
<keyword evidence="4" id="KW-0547">Nucleotide-binding</keyword>
<keyword evidence="7" id="KW-0342">GTP-binding</keyword>
<dbReference type="PRINTS" id="PR00315">
    <property type="entry name" value="ELONGATNFCT"/>
</dbReference>
<dbReference type="Gene3D" id="3.40.50.300">
    <property type="entry name" value="P-loop containing nucleotide triphosphate hydrolases"/>
    <property type="match status" value="1"/>
</dbReference>
<keyword evidence="6" id="KW-0648">Protein biosynthesis</keyword>
<dbReference type="FunFam" id="2.40.30.10:FF:000003">
    <property type="entry name" value="Elongation factor 1-alpha"/>
    <property type="match status" value="1"/>
</dbReference>
<dbReference type="InterPro" id="IPR004161">
    <property type="entry name" value="EFTu-like_2"/>
</dbReference>
<evidence type="ECO:0000259" key="8">
    <source>
        <dbReference type="PROSITE" id="PS51722"/>
    </source>
</evidence>
<dbReference type="SUPFAM" id="SSF50465">
    <property type="entry name" value="EF-Tu/eEF-1alpha/eIF2-gamma C-terminal domain"/>
    <property type="match status" value="1"/>
</dbReference>
<dbReference type="Pfam" id="PF03144">
    <property type="entry name" value="GTP_EFTU_D2"/>
    <property type="match status" value="1"/>
</dbReference>
<dbReference type="CDD" id="cd03705">
    <property type="entry name" value="EF1_alpha_III"/>
    <property type="match status" value="1"/>
</dbReference>
<evidence type="ECO:0000256" key="2">
    <source>
        <dbReference type="ARBA" id="ARBA00007249"/>
    </source>
</evidence>
<name>A0A8J8NXX5_HALGN</name>
<dbReference type="InterPro" id="IPR050100">
    <property type="entry name" value="TRAFAC_GTPase_members"/>
</dbReference>
<dbReference type="CDD" id="cd03693">
    <property type="entry name" value="EF1_alpha_II"/>
    <property type="match status" value="1"/>
</dbReference>
<dbReference type="SUPFAM" id="SSF50447">
    <property type="entry name" value="Translation proteins"/>
    <property type="match status" value="1"/>
</dbReference>
<dbReference type="InterPro" id="IPR009000">
    <property type="entry name" value="Transl_B-barrel_sf"/>
</dbReference>
<dbReference type="InterPro" id="IPR009001">
    <property type="entry name" value="Transl_elong_EF1A/Init_IF2_C"/>
</dbReference>
<evidence type="ECO:0000256" key="7">
    <source>
        <dbReference type="ARBA" id="ARBA00023134"/>
    </source>
</evidence>
<feature type="domain" description="Tr-type G" evidence="8">
    <location>
        <begin position="1"/>
        <end position="218"/>
    </location>
</feature>
<proteinExistence type="inferred from homology"/>
<accession>A0A8J8NXX5</accession>
<dbReference type="EMBL" id="RRYP01005294">
    <property type="protein sequence ID" value="TNV82164.1"/>
    <property type="molecule type" value="Genomic_DNA"/>
</dbReference>
<evidence type="ECO:0000256" key="3">
    <source>
        <dbReference type="ARBA" id="ARBA00022490"/>
    </source>
</evidence>
<dbReference type="GO" id="GO:0003746">
    <property type="term" value="F:translation elongation factor activity"/>
    <property type="evidence" value="ECO:0007669"/>
    <property type="project" value="UniProtKB-KW"/>
</dbReference>
<evidence type="ECO:0000313" key="9">
    <source>
        <dbReference type="EMBL" id="TNV82164.1"/>
    </source>
</evidence>
<evidence type="ECO:0000256" key="1">
    <source>
        <dbReference type="ARBA" id="ARBA00004496"/>
    </source>
</evidence>
<dbReference type="GO" id="GO:0003924">
    <property type="term" value="F:GTPase activity"/>
    <property type="evidence" value="ECO:0007669"/>
    <property type="project" value="InterPro"/>
</dbReference>
<keyword evidence="10" id="KW-1185">Reference proteome</keyword>
<dbReference type="InterPro" id="IPR054696">
    <property type="entry name" value="GTP-eEF1A_C"/>
</dbReference>
<dbReference type="GO" id="GO:0005737">
    <property type="term" value="C:cytoplasm"/>
    <property type="evidence" value="ECO:0007669"/>
    <property type="project" value="UniProtKB-SubCell"/>
</dbReference>
<evidence type="ECO:0000256" key="5">
    <source>
        <dbReference type="ARBA" id="ARBA00022768"/>
    </source>
</evidence>
<sequence>MNVVFLGDHQSGKSTMIGNLIYSCKSISEKEFERDCNRNFAWIVDKLESERDQSITINVSKATLNTQAGTYNLINVPGKEDYIKNTMTGASNCDACVLVVSAADGEYEESYSSKGLIKRHILLAFTLGVKQMVVSINKIEEKSVNYSQKRYEEISRDIYDYAKKVGYNPDQINFIPTSGQNGDNLVRKSSEMRWFKGPTLLRAICKLDQPTRKIDRPLRIPIQDVYKIAGIGTVAAGRIESGTLKVGMIVKIAPENIVTECKSIEMDHSSIDQAEAGDFIGFNLKNIRKNDIWRGCVASDAKNDPAEDTESFLAAVIILNHPGKIRNGYTPIIDCHTAHVACEFTKIESIIDRRTGKVLTEEPKSVKSGDSCVIRMVPKKPLCVEPYQQYPPLGRFVVRDMNLIIGVGIVKEVLRNYLTRAR</sequence>